<evidence type="ECO:0000256" key="1">
    <source>
        <dbReference type="RuleBase" id="RU003651"/>
    </source>
</evidence>
<evidence type="ECO:0000313" key="4">
    <source>
        <dbReference type="Proteomes" id="UP001500582"/>
    </source>
</evidence>
<keyword evidence="1" id="KW-0547">Nucleotide-binding</keyword>
<organism evidence="3 4">
    <name type="scientific">Mucilaginibacter gynuensis</name>
    <dbReference type="NCBI Taxonomy" id="1302236"/>
    <lineage>
        <taxon>Bacteria</taxon>
        <taxon>Pseudomonadati</taxon>
        <taxon>Bacteroidota</taxon>
        <taxon>Sphingobacteriia</taxon>
        <taxon>Sphingobacteriales</taxon>
        <taxon>Sphingobacteriaceae</taxon>
        <taxon>Mucilaginibacter</taxon>
    </lineage>
</organism>
<proteinExistence type="inferred from homology"/>
<dbReference type="SMART" id="SM00382">
    <property type="entry name" value="AAA"/>
    <property type="match status" value="1"/>
</dbReference>
<dbReference type="InterPro" id="IPR003959">
    <property type="entry name" value="ATPase_AAA_core"/>
</dbReference>
<sequence length="247" mass="27934">MYLSDLIINDKERIAFSDLFLPEKDRAQLNDLLKEFSYAEQLLRYELPVNNKVLLYGSSGCGKTATAKAIANALGKPLIVLNLSTVINAKIGETAQNLRMVFDHAAKMKAVLLLDEFDQISKGRSIDDKDVGEMRRIVNTLIQLLDRLTADTLLICATNHRDFIDHALLRRFQLQLSYTLPSSAVLDGYYDQLLSKYPENISSVERRYELSFAEVKDLTLTAVKRNLICLLEAGQEDHQINKVPETV</sequence>
<dbReference type="PANTHER" id="PTHR23077:SF198">
    <property type="entry name" value="ATP-DEPENDENT ZINC METALLOPROTEASE FTSH"/>
    <property type="match status" value="1"/>
</dbReference>
<dbReference type="InterPro" id="IPR003960">
    <property type="entry name" value="ATPase_AAA_CS"/>
</dbReference>
<feature type="domain" description="AAA+ ATPase" evidence="2">
    <location>
        <begin position="49"/>
        <end position="182"/>
    </location>
</feature>
<evidence type="ECO:0000313" key="3">
    <source>
        <dbReference type="EMBL" id="GAA4318436.1"/>
    </source>
</evidence>
<dbReference type="Proteomes" id="UP001500582">
    <property type="component" value="Unassembled WGS sequence"/>
</dbReference>
<comment type="caution">
    <text evidence="3">The sequence shown here is derived from an EMBL/GenBank/DDBJ whole genome shotgun (WGS) entry which is preliminary data.</text>
</comment>
<dbReference type="Pfam" id="PF00004">
    <property type="entry name" value="AAA"/>
    <property type="match status" value="1"/>
</dbReference>
<dbReference type="CDD" id="cd19481">
    <property type="entry name" value="RecA-like_protease"/>
    <property type="match status" value="1"/>
</dbReference>
<dbReference type="RefSeq" id="WP_345210558.1">
    <property type="nucleotide sequence ID" value="NZ_BAABFT010000003.1"/>
</dbReference>
<comment type="similarity">
    <text evidence="1">Belongs to the AAA ATPase family.</text>
</comment>
<name>A0ABP8G6P8_9SPHI</name>
<evidence type="ECO:0000259" key="2">
    <source>
        <dbReference type="SMART" id="SM00382"/>
    </source>
</evidence>
<protein>
    <recommendedName>
        <fullName evidence="2">AAA+ ATPase domain-containing protein</fullName>
    </recommendedName>
</protein>
<reference evidence="4" key="1">
    <citation type="journal article" date="2019" name="Int. J. Syst. Evol. Microbiol.">
        <title>The Global Catalogue of Microorganisms (GCM) 10K type strain sequencing project: providing services to taxonomists for standard genome sequencing and annotation.</title>
        <authorList>
            <consortium name="The Broad Institute Genomics Platform"/>
            <consortium name="The Broad Institute Genome Sequencing Center for Infectious Disease"/>
            <person name="Wu L."/>
            <person name="Ma J."/>
        </authorList>
    </citation>
    <scope>NUCLEOTIDE SEQUENCE [LARGE SCALE GENOMIC DNA]</scope>
    <source>
        <strain evidence="4">JCM 17705</strain>
    </source>
</reference>
<dbReference type="InterPro" id="IPR050168">
    <property type="entry name" value="AAA_ATPase_domain"/>
</dbReference>
<dbReference type="PANTHER" id="PTHR23077">
    <property type="entry name" value="AAA-FAMILY ATPASE"/>
    <property type="match status" value="1"/>
</dbReference>
<dbReference type="InterPro" id="IPR003593">
    <property type="entry name" value="AAA+_ATPase"/>
</dbReference>
<dbReference type="EMBL" id="BAABFT010000003">
    <property type="protein sequence ID" value="GAA4318436.1"/>
    <property type="molecule type" value="Genomic_DNA"/>
</dbReference>
<dbReference type="InterPro" id="IPR027417">
    <property type="entry name" value="P-loop_NTPase"/>
</dbReference>
<dbReference type="PROSITE" id="PS00674">
    <property type="entry name" value="AAA"/>
    <property type="match status" value="1"/>
</dbReference>
<dbReference type="SUPFAM" id="SSF52540">
    <property type="entry name" value="P-loop containing nucleoside triphosphate hydrolases"/>
    <property type="match status" value="1"/>
</dbReference>
<keyword evidence="1" id="KW-0067">ATP-binding</keyword>
<keyword evidence="4" id="KW-1185">Reference proteome</keyword>
<gene>
    <name evidence="3" type="ORF">GCM10023149_16530</name>
</gene>
<accession>A0ABP8G6P8</accession>
<dbReference type="Gene3D" id="3.40.50.300">
    <property type="entry name" value="P-loop containing nucleotide triphosphate hydrolases"/>
    <property type="match status" value="1"/>
</dbReference>